<comment type="similarity">
    <text evidence="1">Belongs to the HesB/IscA family.</text>
</comment>
<proteinExistence type="inferred from homology"/>
<dbReference type="GO" id="GO:0005737">
    <property type="term" value="C:cytoplasm"/>
    <property type="evidence" value="ECO:0007669"/>
    <property type="project" value="TreeGrafter"/>
</dbReference>
<reference evidence="2" key="1">
    <citation type="submission" date="2018-05" db="EMBL/GenBank/DDBJ databases">
        <authorList>
            <person name="Lanie J.A."/>
            <person name="Ng W.-L."/>
            <person name="Kazmierczak K.M."/>
            <person name="Andrzejewski T.M."/>
            <person name="Davidsen T.M."/>
            <person name="Wayne K.J."/>
            <person name="Tettelin H."/>
            <person name="Glass J.I."/>
            <person name="Rusch D."/>
            <person name="Podicherti R."/>
            <person name="Tsui H.-C.T."/>
            <person name="Winkler M.E."/>
        </authorList>
    </citation>
    <scope>NUCLEOTIDE SEQUENCE</scope>
</reference>
<evidence type="ECO:0008006" key="3">
    <source>
        <dbReference type="Google" id="ProtNLM"/>
    </source>
</evidence>
<feature type="non-terminal residue" evidence="2">
    <location>
        <position position="1"/>
    </location>
</feature>
<dbReference type="SUPFAM" id="SSF89360">
    <property type="entry name" value="HesB-like domain"/>
    <property type="match status" value="1"/>
</dbReference>
<dbReference type="InterPro" id="IPR035903">
    <property type="entry name" value="HesB-like_dom_sf"/>
</dbReference>
<organism evidence="2">
    <name type="scientific">marine metagenome</name>
    <dbReference type="NCBI Taxonomy" id="408172"/>
    <lineage>
        <taxon>unclassified sequences</taxon>
        <taxon>metagenomes</taxon>
        <taxon>ecological metagenomes</taxon>
    </lineage>
</organism>
<dbReference type="InterPro" id="IPR016092">
    <property type="entry name" value="ATAP"/>
</dbReference>
<dbReference type="EMBL" id="UINC01018547">
    <property type="protein sequence ID" value="SVA78015.1"/>
    <property type="molecule type" value="Genomic_DNA"/>
</dbReference>
<dbReference type="Gene3D" id="2.60.300.12">
    <property type="entry name" value="HesB-like domain"/>
    <property type="match status" value="1"/>
</dbReference>
<dbReference type="AlphaFoldDB" id="A0A381YLU9"/>
<accession>A0A381YLU9</accession>
<gene>
    <name evidence="2" type="ORF">METZ01_LOCUS130869</name>
</gene>
<dbReference type="InterPro" id="IPR050322">
    <property type="entry name" value="Fe-S_cluster_asmbl/transfer"/>
</dbReference>
<name>A0A381YLU9_9ZZZZ</name>
<dbReference type="PANTHER" id="PTHR10072:SF41">
    <property type="entry name" value="IRON-SULFUR CLUSTER ASSEMBLY 1 HOMOLOG, MITOCHONDRIAL"/>
    <property type="match status" value="1"/>
</dbReference>
<evidence type="ECO:0000256" key="1">
    <source>
        <dbReference type="ARBA" id="ARBA00006718"/>
    </source>
</evidence>
<dbReference type="GO" id="GO:0051537">
    <property type="term" value="F:2 iron, 2 sulfur cluster binding"/>
    <property type="evidence" value="ECO:0007669"/>
    <property type="project" value="TreeGrafter"/>
</dbReference>
<dbReference type="NCBIfam" id="TIGR00049">
    <property type="entry name" value="iron-sulfur cluster assembly accessory protein"/>
    <property type="match status" value="1"/>
</dbReference>
<dbReference type="PANTHER" id="PTHR10072">
    <property type="entry name" value="IRON-SULFUR CLUSTER ASSEMBLY PROTEIN"/>
    <property type="match status" value="1"/>
</dbReference>
<evidence type="ECO:0000313" key="2">
    <source>
        <dbReference type="EMBL" id="SVA78015.1"/>
    </source>
</evidence>
<dbReference type="GO" id="GO:0016226">
    <property type="term" value="P:iron-sulfur cluster assembly"/>
    <property type="evidence" value="ECO:0007669"/>
    <property type="project" value="InterPro"/>
</dbReference>
<sequence>VRLSVKPSGCAGFKYDWDYTDIINPEDKVIDDLIVIKGAGAQLAIAGSTVDYISKLFGSELRVINPNVQDVCGCGVSFTV</sequence>
<protein>
    <recommendedName>
        <fullName evidence="3">FeS cluster biogenesis domain-containing protein</fullName>
    </recommendedName>
</protein>